<dbReference type="PRINTS" id="PR00463">
    <property type="entry name" value="EP450I"/>
</dbReference>
<keyword evidence="5 6" id="KW-0349">Heme</keyword>
<dbReference type="KEGG" id="dcr:108208169"/>
<organism evidence="7 8">
    <name type="scientific">Daucus carota subsp. sativus</name>
    <name type="common">Carrot</name>
    <dbReference type="NCBI Taxonomy" id="79200"/>
    <lineage>
        <taxon>Eukaryota</taxon>
        <taxon>Viridiplantae</taxon>
        <taxon>Streptophyta</taxon>
        <taxon>Embryophyta</taxon>
        <taxon>Tracheophyta</taxon>
        <taxon>Spermatophyta</taxon>
        <taxon>Magnoliopsida</taxon>
        <taxon>eudicotyledons</taxon>
        <taxon>Gunneridae</taxon>
        <taxon>Pentapetalae</taxon>
        <taxon>asterids</taxon>
        <taxon>campanulids</taxon>
        <taxon>Apiales</taxon>
        <taxon>Apiaceae</taxon>
        <taxon>Apioideae</taxon>
        <taxon>Scandiceae</taxon>
        <taxon>Daucinae</taxon>
        <taxon>Daucus</taxon>
        <taxon>Daucus sect. Daucus</taxon>
    </lineage>
</organism>
<dbReference type="GO" id="GO:0004497">
    <property type="term" value="F:monooxygenase activity"/>
    <property type="evidence" value="ECO:0007669"/>
    <property type="project" value="UniProtKB-KW"/>
</dbReference>
<comment type="similarity">
    <text evidence="1 6">Belongs to the cytochrome P450 family.</text>
</comment>
<dbReference type="PRINTS" id="PR00385">
    <property type="entry name" value="P450"/>
</dbReference>
<keyword evidence="4 5" id="KW-0408">Iron</keyword>
<dbReference type="AlphaFoldDB" id="A0AAF0WFW2"/>
<keyword evidence="6" id="KW-0503">Monooxygenase</keyword>
<dbReference type="CDD" id="cd11073">
    <property type="entry name" value="CYP76-like"/>
    <property type="match status" value="1"/>
</dbReference>
<feature type="binding site" description="axial binding residue" evidence="5">
    <location>
        <position position="435"/>
    </location>
    <ligand>
        <name>heme</name>
        <dbReference type="ChEBI" id="CHEBI:30413"/>
    </ligand>
    <ligandPart>
        <name>Fe</name>
        <dbReference type="ChEBI" id="CHEBI:18248"/>
    </ligandPart>
</feature>
<dbReference type="FunFam" id="1.10.630.10:FF:000007">
    <property type="entry name" value="Cytochrome P450 76C4"/>
    <property type="match status" value="1"/>
</dbReference>
<evidence type="ECO:0000256" key="4">
    <source>
        <dbReference type="ARBA" id="ARBA00023004"/>
    </source>
</evidence>
<name>A0AAF0WFW2_DAUCS</name>
<dbReference type="Pfam" id="PF00067">
    <property type="entry name" value="p450"/>
    <property type="match status" value="1"/>
</dbReference>
<dbReference type="PANTHER" id="PTHR47950:SF42">
    <property type="entry name" value="GERANIOL 8-HYDROXYLASE"/>
    <property type="match status" value="1"/>
</dbReference>
<protein>
    <recommendedName>
        <fullName evidence="9">Cytochrome P450</fullName>
    </recommendedName>
</protein>
<proteinExistence type="inferred from homology"/>
<dbReference type="SUPFAM" id="SSF48264">
    <property type="entry name" value="Cytochrome P450"/>
    <property type="match status" value="1"/>
</dbReference>
<gene>
    <name evidence="7" type="ORF">DCAR_0207639</name>
</gene>
<dbReference type="PANTHER" id="PTHR47950">
    <property type="entry name" value="CYTOCHROME P450, FAMILY 76, SUBFAMILY C, POLYPEPTIDE 5-RELATED"/>
    <property type="match status" value="1"/>
</dbReference>
<evidence type="ECO:0000256" key="1">
    <source>
        <dbReference type="ARBA" id="ARBA00010617"/>
    </source>
</evidence>
<keyword evidence="8" id="KW-1185">Reference proteome</keyword>
<dbReference type="Proteomes" id="UP000077755">
    <property type="component" value="Chromosome 2"/>
</dbReference>
<sequence length="493" mass="55388">MELLSILICSSIFFIFLHAYSLLHRRNLPPGPKGIPIFGSLFAIGDKPHETFSKLSKKYGPLMSIRLGGVTSIVASSPEMAREILQKNDEAFSGRVVPSAITKLEHSSYAVVWLSTNDQWRTLRKVLATYLTNTQKLDTLRDLRHKVVQEMVQHLKEVSGKGEAADIVKLGFATAVNQISNTCFSVNVADYKTQDVKGFQNAVKSVMEVDIKFNVADYFPLLRALDPQGLRGKAKDAYGYLEQLCDKFIVERLKQRQSKAQKHGDLLDCFLDFSQENESEFSLKHVQVLLVELFLAGTETTANTVEWALTELLLHPQTMAKLRKEVIDSVKANGKIEEGAVMGLPYLQAVVKETMRLHLLVPFLVPRRAEKDVKLKGYTIPKDTQILVNAWGIARDPEYWENSTSFIPERFLNSEVDVKGQDFSLLPFGSGRRMCAGIALGQRVVSLMIASLVYHFDWELPNGMSWEVDTSERFALSLQKAKPLLAIPKILNA</sequence>
<evidence type="ECO:0000313" key="8">
    <source>
        <dbReference type="Proteomes" id="UP000077755"/>
    </source>
</evidence>
<dbReference type="InterPro" id="IPR002401">
    <property type="entry name" value="Cyt_P450_E_grp-I"/>
</dbReference>
<dbReference type="GO" id="GO:0020037">
    <property type="term" value="F:heme binding"/>
    <property type="evidence" value="ECO:0007669"/>
    <property type="project" value="InterPro"/>
</dbReference>
<dbReference type="EMBL" id="CP093344">
    <property type="protein sequence ID" value="WOG88404.1"/>
    <property type="molecule type" value="Genomic_DNA"/>
</dbReference>
<reference evidence="7" key="1">
    <citation type="journal article" date="2016" name="Nat. Genet.">
        <title>A high-quality carrot genome assembly provides new insights into carotenoid accumulation and asterid genome evolution.</title>
        <authorList>
            <person name="Iorizzo M."/>
            <person name="Ellison S."/>
            <person name="Senalik D."/>
            <person name="Zeng P."/>
            <person name="Satapoomin P."/>
            <person name="Huang J."/>
            <person name="Bowman M."/>
            <person name="Iovene M."/>
            <person name="Sanseverino W."/>
            <person name="Cavagnaro P."/>
            <person name="Yildiz M."/>
            <person name="Macko-Podgorni A."/>
            <person name="Moranska E."/>
            <person name="Grzebelus E."/>
            <person name="Grzebelus D."/>
            <person name="Ashrafi H."/>
            <person name="Zheng Z."/>
            <person name="Cheng S."/>
            <person name="Spooner D."/>
            <person name="Van Deynze A."/>
            <person name="Simon P."/>
        </authorList>
    </citation>
    <scope>NUCLEOTIDE SEQUENCE</scope>
    <source>
        <tissue evidence="7">Leaf</tissue>
    </source>
</reference>
<dbReference type="Gene3D" id="1.10.630.10">
    <property type="entry name" value="Cytochrome P450"/>
    <property type="match status" value="1"/>
</dbReference>
<evidence type="ECO:0008006" key="9">
    <source>
        <dbReference type="Google" id="ProtNLM"/>
    </source>
</evidence>
<keyword evidence="2 5" id="KW-0479">Metal-binding</keyword>
<evidence type="ECO:0000256" key="6">
    <source>
        <dbReference type="RuleBase" id="RU000461"/>
    </source>
</evidence>
<reference evidence="7" key="2">
    <citation type="submission" date="2022-03" db="EMBL/GenBank/DDBJ databases">
        <title>Draft title - Genomic analysis of global carrot germplasm unveils the trajectory of domestication and the origin of high carotenoid orange carrot.</title>
        <authorList>
            <person name="Iorizzo M."/>
            <person name="Ellison S."/>
            <person name="Senalik D."/>
            <person name="Macko-Podgorni A."/>
            <person name="Grzebelus D."/>
            <person name="Bostan H."/>
            <person name="Rolling W."/>
            <person name="Curaba J."/>
            <person name="Simon P."/>
        </authorList>
    </citation>
    <scope>NUCLEOTIDE SEQUENCE</scope>
    <source>
        <tissue evidence="7">Leaf</tissue>
    </source>
</reference>
<keyword evidence="3 6" id="KW-0560">Oxidoreductase</keyword>
<dbReference type="InterPro" id="IPR001128">
    <property type="entry name" value="Cyt_P450"/>
</dbReference>
<evidence type="ECO:0000256" key="3">
    <source>
        <dbReference type="ARBA" id="ARBA00023002"/>
    </source>
</evidence>
<accession>A0AAF0WFW2</accession>
<dbReference type="PROSITE" id="PS00086">
    <property type="entry name" value="CYTOCHROME_P450"/>
    <property type="match status" value="1"/>
</dbReference>
<dbReference type="InterPro" id="IPR017972">
    <property type="entry name" value="Cyt_P450_CS"/>
</dbReference>
<comment type="cofactor">
    <cofactor evidence="5">
        <name>heme</name>
        <dbReference type="ChEBI" id="CHEBI:30413"/>
    </cofactor>
</comment>
<dbReference type="GO" id="GO:0005506">
    <property type="term" value="F:iron ion binding"/>
    <property type="evidence" value="ECO:0007669"/>
    <property type="project" value="InterPro"/>
</dbReference>
<evidence type="ECO:0000256" key="2">
    <source>
        <dbReference type="ARBA" id="ARBA00022723"/>
    </source>
</evidence>
<dbReference type="GO" id="GO:0016705">
    <property type="term" value="F:oxidoreductase activity, acting on paired donors, with incorporation or reduction of molecular oxygen"/>
    <property type="evidence" value="ECO:0007669"/>
    <property type="project" value="InterPro"/>
</dbReference>
<evidence type="ECO:0000256" key="5">
    <source>
        <dbReference type="PIRSR" id="PIRSR602401-1"/>
    </source>
</evidence>
<dbReference type="InterPro" id="IPR036396">
    <property type="entry name" value="Cyt_P450_sf"/>
</dbReference>
<evidence type="ECO:0000313" key="7">
    <source>
        <dbReference type="EMBL" id="WOG88404.1"/>
    </source>
</evidence>